<dbReference type="InterPro" id="IPR014790">
    <property type="entry name" value="MutL_C"/>
</dbReference>
<dbReference type="Pfam" id="PF01119">
    <property type="entry name" value="DNA_mis_repair"/>
    <property type="match status" value="1"/>
</dbReference>
<gene>
    <name evidence="7" type="ORF">RI543_002207</name>
</gene>
<evidence type="ECO:0000313" key="8">
    <source>
        <dbReference type="Proteomes" id="UP001306508"/>
    </source>
</evidence>
<dbReference type="GO" id="GO:0140664">
    <property type="term" value="F:ATP-dependent DNA damage sensor activity"/>
    <property type="evidence" value="ECO:0007669"/>
    <property type="project" value="InterPro"/>
</dbReference>
<dbReference type="Gene3D" id="3.30.565.10">
    <property type="entry name" value="Histidine kinase-like ATPase, C-terminal domain"/>
    <property type="match status" value="1"/>
</dbReference>
<dbReference type="SUPFAM" id="SSF54211">
    <property type="entry name" value="Ribosomal protein S5 domain 2-like"/>
    <property type="match status" value="1"/>
</dbReference>
<comment type="similarity">
    <text evidence="1">Belongs to the DNA mismatch repair MutL/HexB family.</text>
</comment>
<dbReference type="AlphaFoldDB" id="A0AAN7ZSN9"/>
<organism evidence="7 8">
    <name type="scientific">Arxiozyma heterogenica</name>
    <dbReference type="NCBI Taxonomy" id="278026"/>
    <lineage>
        <taxon>Eukaryota</taxon>
        <taxon>Fungi</taxon>
        <taxon>Dikarya</taxon>
        <taxon>Ascomycota</taxon>
        <taxon>Saccharomycotina</taxon>
        <taxon>Saccharomycetes</taxon>
        <taxon>Saccharomycetales</taxon>
        <taxon>Saccharomycetaceae</taxon>
        <taxon>Arxiozyma</taxon>
    </lineage>
</organism>
<dbReference type="GO" id="GO:0005524">
    <property type="term" value="F:ATP binding"/>
    <property type="evidence" value="ECO:0007669"/>
    <property type="project" value="InterPro"/>
</dbReference>
<dbReference type="FunFam" id="3.30.1370.100:FF:000001">
    <property type="entry name" value="Mismatch repair endonuclease pms1, putative"/>
    <property type="match status" value="1"/>
</dbReference>
<evidence type="ECO:0000259" key="5">
    <source>
        <dbReference type="SMART" id="SM00853"/>
    </source>
</evidence>
<dbReference type="SUPFAM" id="SSF118116">
    <property type="entry name" value="DNA mismatch repair protein MutL"/>
    <property type="match status" value="1"/>
</dbReference>
<evidence type="ECO:0000259" key="6">
    <source>
        <dbReference type="SMART" id="SM01340"/>
    </source>
</evidence>
<feature type="domain" description="DNA mismatch repair protein S5" evidence="6">
    <location>
        <begin position="219"/>
        <end position="365"/>
    </location>
</feature>
<evidence type="ECO:0000256" key="2">
    <source>
        <dbReference type="ARBA" id="ARBA00022763"/>
    </source>
</evidence>
<evidence type="ECO:0000313" key="7">
    <source>
        <dbReference type="EMBL" id="KAK5780449.1"/>
    </source>
</evidence>
<feature type="compositionally biased region" description="Basic and acidic residues" evidence="4">
    <location>
        <begin position="467"/>
        <end position="504"/>
    </location>
</feature>
<dbReference type="Proteomes" id="UP001306508">
    <property type="component" value="Unassembled WGS sequence"/>
</dbReference>
<dbReference type="Gene3D" id="3.30.230.10">
    <property type="match status" value="1"/>
</dbReference>
<dbReference type="FunFam" id="3.30.565.10:FF:000014">
    <property type="entry name" value="Mismatch repair endonuclease pms1, putative"/>
    <property type="match status" value="1"/>
</dbReference>
<keyword evidence="8" id="KW-1185">Reference proteome</keyword>
<dbReference type="SUPFAM" id="SSF55874">
    <property type="entry name" value="ATPase domain of HSP90 chaperone/DNA topoisomerase II/histidine kinase"/>
    <property type="match status" value="1"/>
</dbReference>
<dbReference type="GO" id="GO:0000710">
    <property type="term" value="P:meiotic mismatch repair"/>
    <property type="evidence" value="ECO:0007669"/>
    <property type="project" value="UniProtKB-ARBA"/>
</dbReference>
<dbReference type="GO" id="GO:0016887">
    <property type="term" value="F:ATP hydrolysis activity"/>
    <property type="evidence" value="ECO:0007669"/>
    <property type="project" value="InterPro"/>
</dbReference>
<dbReference type="InterPro" id="IPR013507">
    <property type="entry name" value="DNA_mismatch_S5_2-like"/>
</dbReference>
<dbReference type="Gene3D" id="3.30.1370.100">
    <property type="entry name" value="MutL, C-terminal domain, regulatory subdomain"/>
    <property type="match status" value="1"/>
</dbReference>
<dbReference type="GO" id="GO:0030983">
    <property type="term" value="F:mismatched DNA binding"/>
    <property type="evidence" value="ECO:0007669"/>
    <property type="project" value="InterPro"/>
</dbReference>
<evidence type="ECO:0000256" key="1">
    <source>
        <dbReference type="ARBA" id="ARBA00006082"/>
    </source>
</evidence>
<protein>
    <recommendedName>
        <fullName evidence="3">DNA mismatch repair protein PMS1</fullName>
    </recommendedName>
</protein>
<sequence length="929" mass="107256">MTNIKAIQSNDIQRLTSGQVIIDLTTTIKELVDNSIDANASQIDIIFKNYGVDGIECSDNGDGIDPEDYQTLAKRHYTSKISTFEDVYTVNTLGFRGEALSSLCSISKVEVITTQKTPKGTKLEFDSMGNLLRQSITSRNKGTTVQVSELFQNLPVRRKEFLRTSKRQFAKSVSLLQSYAMIQDEIRITVTNITSTGKKSIILATKVSQDKSHPILQNIKTIFGSSCGNILDEIKLTLDLNQFKEQITRHFSRLYENTVDIADIDYQINVKGYISKNSFGCGRNTKDRQYIYINRRPIEYPSLLKCCNEVYRSFNNVQYPFVLLNFVVNPQLIDINVTPDKRLVLLHNEQYVIDVFKEELMKYYQNQDLQLPKSNIHVKKERLKVENSMLSQELYIPLIKDDILEKELSSSDSSTLKRDDNDLKNEEIQDEERTITLRPSKRAKVIESVINVTLDDNIRSDTIIEENTERPDNKNGQEEECFNNDKEGIERNKKQQDKREEATSHKRFSTRNAMKQWGLVDNNSINKGNQSNKYDKHNNNNNDGADDDNKDNTILKIDIDGTEINYKAKYSQETNDIEFPKDIDTNHNDLSRDETHNSFLDNVEEYVELESMPSSPQNNDLNIKVSRSFTEDSYDQTIMNRSLAVESHSKFLHNNKQYKIHGLDHILETSINVNGPILQYDQVEYFNNLIKRTNGYHTMIKQEDDIKDDIEYMNLSLNKKEFAKMEIVGQFNLGFIIVVRKNGENHDLFIVDQHASDEKYNFETLQKETVIECQSLITPQPLELNIIEEFLILENLDVFKSNGFKLKVDEDNDPGHKISLLSVPISKQTVFDLNDFNELIQLIKENDGSHKSSTGSTVIKCSKIRSMFAMRACRMSIMIGKPLTRKTMQRVVHNLSTLDKPWNCPHGRPTMRHLLELKDWKSFTNDYEY</sequence>
<dbReference type="CDD" id="cd16926">
    <property type="entry name" value="HATPase_MutL-MLH-PMS-like"/>
    <property type="match status" value="1"/>
</dbReference>
<dbReference type="Pfam" id="PF08676">
    <property type="entry name" value="MutL_C"/>
    <property type="match status" value="1"/>
</dbReference>
<dbReference type="InterPro" id="IPR002099">
    <property type="entry name" value="MutL/Mlh/PMS"/>
</dbReference>
<dbReference type="InterPro" id="IPR042121">
    <property type="entry name" value="MutL_C_regsub"/>
</dbReference>
<feature type="domain" description="MutL C-terminal dimerisation" evidence="5">
    <location>
        <begin position="727"/>
        <end position="883"/>
    </location>
</feature>
<dbReference type="GO" id="GO:0032389">
    <property type="term" value="C:MutLalpha complex"/>
    <property type="evidence" value="ECO:0007669"/>
    <property type="project" value="TreeGrafter"/>
</dbReference>
<accession>A0AAN7ZSN9</accession>
<dbReference type="CDD" id="cd03484">
    <property type="entry name" value="MutL_Trans_hPMS_2_like"/>
    <property type="match status" value="1"/>
</dbReference>
<dbReference type="InterPro" id="IPR038973">
    <property type="entry name" value="MutL/Mlh/Pms-like"/>
</dbReference>
<dbReference type="Gene3D" id="3.30.1540.20">
    <property type="entry name" value="MutL, C-terminal domain, dimerisation subdomain"/>
    <property type="match status" value="1"/>
</dbReference>
<dbReference type="PANTHER" id="PTHR10073">
    <property type="entry name" value="DNA MISMATCH REPAIR PROTEIN MLH, PMS, MUTL"/>
    <property type="match status" value="1"/>
</dbReference>
<dbReference type="SMART" id="SM00853">
    <property type="entry name" value="MutL_C"/>
    <property type="match status" value="1"/>
</dbReference>
<dbReference type="InterPro" id="IPR037198">
    <property type="entry name" value="MutL_C_sf"/>
</dbReference>
<dbReference type="SMART" id="SM01340">
    <property type="entry name" value="DNA_mis_repair"/>
    <property type="match status" value="1"/>
</dbReference>
<dbReference type="PANTHER" id="PTHR10073:SF52">
    <property type="entry name" value="MISMATCH REPAIR ENDONUCLEASE PMS2"/>
    <property type="match status" value="1"/>
</dbReference>
<dbReference type="InterPro" id="IPR036890">
    <property type="entry name" value="HATPase_C_sf"/>
</dbReference>
<dbReference type="NCBIfam" id="TIGR00585">
    <property type="entry name" value="mutl"/>
    <property type="match status" value="1"/>
</dbReference>
<dbReference type="PROSITE" id="PS00058">
    <property type="entry name" value="DNA_MISMATCH_REPAIR_1"/>
    <property type="match status" value="1"/>
</dbReference>
<dbReference type="InterPro" id="IPR014762">
    <property type="entry name" value="DNA_mismatch_repair_CS"/>
</dbReference>
<feature type="region of interest" description="Disordered" evidence="4">
    <location>
        <begin position="462"/>
        <end position="552"/>
    </location>
</feature>
<dbReference type="InterPro" id="IPR042120">
    <property type="entry name" value="MutL_C_dimsub"/>
</dbReference>
<dbReference type="Pfam" id="PF13589">
    <property type="entry name" value="HATPase_c_3"/>
    <property type="match status" value="1"/>
</dbReference>
<dbReference type="InterPro" id="IPR020568">
    <property type="entry name" value="Ribosomal_Su5_D2-typ_SF"/>
</dbReference>
<comment type="caution">
    <text evidence="7">The sequence shown here is derived from an EMBL/GenBank/DDBJ whole genome shotgun (WGS) entry which is preliminary data.</text>
</comment>
<evidence type="ECO:0000256" key="4">
    <source>
        <dbReference type="SAM" id="MobiDB-lite"/>
    </source>
</evidence>
<evidence type="ECO:0000256" key="3">
    <source>
        <dbReference type="ARBA" id="ARBA00070941"/>
    </source>
</evidence>
<name>A0AAN7ZSN9_9SACH</name>
<dbReference type="EMBL" id="JAWIZZ010000041">
    <property type="protein sequence ID" value="KAK5780449.1"/>
    <property type="molecule type" value="Genomic_DNA"/>
</dbReference>
<proteinExistence type="inferred from homology"/>
<dbReference type="InterPro" id="IPR014721">
    <property type="entry name" value="Ribsml_uS5_D2-typ_fold_subgr"/>
</dbReference>
<reference evidence="8" key="1">
    <citation type="submission" date="2023-07" db="EMBL/GenBank/DDBJ databases">
        <title>A draft genome of Kazachstania heterogenica Y-27499.</title>
        <authorList>
            <person name="Donic C."/>
            <person name="Kralova J.S."/>
            <person name="Fidel L."/>
            <person name="Ben-Dor S."/>
            <person name="Jung S."/>
        </authorList>
    </citation>
    <scope>NUCLEOTIDE SEQUENCE [LARGE SCALE GENOMIC DNA]</scope>
    <source>
        <strain evidence="8">Y27499</strain>
    </source>
</reference>
<keyword evidence="2" id="KW-0227">DNA damage</keyword>